<dbReference type="AlphaFoldDB" id="A0A4Q9VII2"/>
<reference evidence="8 9" key="1">
    <citation type="submission" date="2019-02" db="EMBL/GenBank/DDBJ databases">
        <title>Siculibacillus lacustris gen. nov., sp. nov., a new rosette-forming bacterium isolated from a freshwater crater lake (Lake St. Ana, Romania).</title>
        <authorList>
            <person name="Felfoldi T."/>
            <person name="Marton Z."/>
            <person name="Szabo A."/>
            <person name="Mentes A."/>
            <person name="Boka K."/>
            <person name="Marialigeti K."/>
            <person name="Mathe I."/>
            <person name="Koncz M."/>
            <person name="Schumann P."/>
            <person name="Toth E."/>
        </authorList>
    </citation>
    <scope>NUCLEOTIDE SEQUENCE [LARGE SCALE GENOMIC DNA]</scope>
    <source>
        <strain evidence="8 9">SA-279</strain>
    </source>
</reference>
<dbReference type="EMBL" id="SJFN01000033">
    <property type="protein sequence ID" value="TBW34525.1"/>
    <property type="molecule type" value="Genomic_DNA"/>
</dbReference>
<feature type="transmembrane region" description="Helical" evidence="7">
    <location>
        <begin position="120"/>
        <end position="140"/>
    </location>
</feature>
<feature type="transmembrane region" description="Helical" evidence="7">
    <location>
        <begin position="300"/>
        <end position="318"/>
    </location>
</feature>
<comment type="caution">
    <text evidence="8">The sequence shown here is derived from an EMBL/GenBank/DDBJ whole genome shotgun (WGS) entry which is preliminary data.</text>
</comment>
<dbReference type="PANTHER" id="PTHR23513:SF9">
    <property type="entry name" value="ENTEROBACTIN EXPORTER ENTS"/>
    <property type="match status" value="1"/>
</dbReference>
<protein>
    <submittedName>
        <fullName evidence="8">MFS transporter</fullName>
    </submittedName>
</protein>
<accession>A0A4Q9VII2</accession>
<dbReference type="GO" id="GO:0005886">
    <property type="term" value="C:plasma membrane"/>
    <property type="evidence" value="ECO:0007669"/>
    <property type="project" value="UniProtKB-SubCell"/>
</dbReference>
<dbReference type="PANTHER" id="PTHR23513">
    <property type="entry name" value="INTEGRAL MEMBRANE EFFLUX PROTEIN-RELATED"/>
    <property type="match status" value="1"/>
</dbReference>
<feature type="transmembrane region" description="Helical" evidence="7">
    <location>
        <begin position="234"/>
        <end position="258"/>
    </location>
</feature>
<evidence type="ECO:0000256" key="3">
    <source>
        <dbReference type="ARBA" id="ARBA00022475"/>
    </source>
</evidence>
<dbReference type="SUPFAM" id="SSF103473">
    <property type="entry name" value="MFS general substrate transporter"/>
    <property type="match status" value="1"/>
</dbReference>
<evidence type="ECO:0000313" key="8">
    <source>
        <dbReference type="EMBL" id="TBW34525.1"/>
    </source>
</evidence>
<gene>
    <name evidence="8" type="ORF">EYW49_18230</name>
</gene>
<feature type="transmembrane region" description="Helical" evidence="7">
    <location>
        <begin position="60"/>
        <end position="80"/>
    </location>
</feature>
<sequence length="418" mass="43015">MADEVEDEAPLQAATSRPTSDLLAIAAVRRFLAARFSFGIAMQIHDVGVGWYVYSITGSAWSLGLIGLAVFVPAVVLALPAGEVVDRFDRRLVIASAYGAMALAATGLLVTVLLEGRSPWPIYGFAMVIGAARAFAMPGLQALLPSLVPRRLFASTLALASSTWQVSVIAGPAIGGLLYAVGPAVVFATALTGFGVAALAVTGIEPRPSTARREKPTLDSLFAGIRFIRSRPSLLGAISLDLFAVLLGGATALLPIYARDILLTGPWGLGLLRSAPALGAATMGLVLAHRPLGGRAGYKMFAAVALFGAVTVGFGLSTSLPLSLGFLVLLGAADMVSVVVRQTLVQHDTPDEMRGRVSAVNAVFVGASNELGQFESGALAALVGVVGSVVIGGLGTLAVAATWAKLFPGLLSRDRLTD</sequence>
<proteinExistence type="predicted"/>
<feature type="transmembrane region" description="Helical" evidence="7">
    <location>
        <begin position="270"/>
        <end position="288"/>
    </location>
</feature>
<dbReference type="CDD" id="cd06173">
    <property type="entry name" value="MFS_MefA_like"/>
    <property type="match status" value="1"/>
</dbReference>
<evidence type="ECO:0000313" key="9">
    <source>
        <dbReference type="Proteomes" id="UP000292781"/>
    </source>
</evidence>
<keyword evidence="2" id="KW-0813">Transport</keyword>
<evidence type="ECO:0000256" key="6">
    <source>
        <dbReference type="ARBA" id="ARBA00023136"/>
    </source>
</evidence>
<feature type="transmembrane region" description="Helical" evidence="7">
    <location>
        <begin position="378"/>
        <end position="404"/>
    </location>
</feature>
<evidence type="ECO:0000256" key="1">
    <source>
        <dbReference type="ARBA" id="ARBA00004651"/>
    </source>
</evidence>
<keyword evidence="4 7" id="KW-0812">Transmembrane</keyword>
<dbReference type="InterPro" id="IPR036259">
    <property type="entry name" value="MFS_trans_sf"/>
</dbReference>
<dbReference type="OrthoDB" id="7283966at2"/>
<evidence type="ECO:0000256" key="4">
    <source>
        <dbReference type="ARBA" id="ARBA00022692"/>
    </source>
</evidence>
<comment type="subcellular location">
    <subcellularLocation>
        <location evidence="1">Cell membrane</location>
        <topology evidence="1">Multi-pass membrane protein</topology>
    </subcellularLocation>
</comment>
<evidence type="ECO:0000256" key="7">
    <source>
        <dbReference type="SAM" id="Phobius"/>
    </source>
</evidence>
<keyword evidence="3" id="KW-1003">Cell membrane</keyword>
<feature type="transmembrane region" description="Helical" evidence="7">
    <location>
        <begin position="180"/>
        <end position="204"/>
    </location>
</feature>
<dbReference type="Pfam" id="PF05977">
    <property type="entry name" value="MFS_3"/>
    <property type="match status" value="1"/>
</dbReference>
<evidence type="ECO:0000256" key="2">
    <source>
        <dbReference type="ARBA" id="ARBA00022448"/>
    </source>
</evidence>
<keyword evidence="9" id="KW-1185">Reference proteome</keyword>
<dbReference type="Proteomes" id="UP000292781">
    <property type="component" value="Unassembled WGS sequence"/>
</dbReference>
<keyword evidence="5 7" id="KW-1133">Transmembrane helix</keyword>
<feature type="transmembrane region" description="Helical" evidence="7">
    <location>
        <begin position="92"/>
        <end position="114"/>
    </location>
</feature>
<feature type="transmembrane region" description="Helical" evidence="7">
    <location>
        <begin position="32"/>
        <end position="54"/>
    </location>
</feature>
<organism evidence="8 9">
    <name type="scientific">Siculibacillus lacustris</name>
    <dbReference type="NCBI Taxonomy" id="1549641"/>
    <lineage>
        <taxon>Bacteria</taxon>
        <taxon>Pseudomonadati</taxon>
        <taxon>Pseudomonadota</taxon>
        <taxon>Alphaproteobacteria</taxon>
        <taxon>Hyphomicrobiales</taxon>
        <taxon>Ancalomicrobiaceae</taxon>
        <taxon>Siculibacillus</taxon>
    </lineage>
</organism>
<name>A0A4Q9VII2_9HYPH</name>
<keyword evidence="6 7" id="KW-0472">Membrane</keyword>
<evidence type="ECO:0000256" key="5">
    <source>
        <dbReference type="ARBA" id="ARBA00022989"/>
    </source>
</evidence>
<dbReference type="RefSeq" id="WP_131311063.1">
    <property type="nucleotide sequence ID" value="NZ_SJFN01000033.1"/>
</dbReference>
<dbReference type="InterPro" id="IPR010290">
    <property type="entry name" value="TM_effector"/>
</dbReference>
<dbReference type="Gene3D" id="1.20.1250.20">
    <property type="entry name" value="MFS general substrate transporter like domains"/>
    <property type="match status" value="1"/>
</dbReference>